<sequence length="69" mass="7075">MPLGMLQGFGSKDIVLRPSDHAMGAWGTRGWCGVGGESTVESKGGEIKVAWVGISDELALGDEGKVEGG</sequence>
<name>A0AAV5KU12_9ROSI</name>
<reference evidence="1 2" key="1">
    <citation type="journal article" date="2021" name="Commun. Biol.">
        <title>The genome of Shorea leprosula (Dipterocarpaceae) highlights the ecological relevance of drought in aseasonal tropical rainforests.</title>
        <authorList>
            <person name="Ng K.K.S."/>
            <person name="Kobayashi M.J."/>
            <person name="Fawcett J.A."/>
            <person name="Hatakeyama M."/>
            <person name="Paape T."/>
            <person name="Ng C.H."/>
            <person name="Ang C.C."/>
            <person name="Tnah L.H."/>
            <person name="Lee C.T."/>
            <person name="Nishiyama T."/>
            <person name="Sese J."/>
            <person name="O'Brien M.J."/>
            <person name="Copetti D."/>
            <person name="Mohd Noor M.I."/>
            <person name="Ong R.C."/>
            <person name="Putra M."/>
            <person name="Sireger I.Z."/>
            <person name="Indrioko S."/>
            <person name="Kosugi Y."/>
            <person name="Izuno A."/>
            <person name="Isagi Y."/>
            <person name="Lee S.L."/>
            <person name="Shimizu K.K."/>
        </authorList>
    </citation>
    <scope>NUCLEOTIDE SEQUENCE [LARGE SCALE GENOMIC DNA]</scope>
    <source>
        <strain evidence="1">214</strain>
    </source>
</reference>
<evidence type="ECO:0000313" key="1">
    <source>
        <dbReference type="EMBL" id="GKV28150.1"/>
    </source>
</evidence>
<protein>
    <submittedName>
        <fullName evidence="1">Uncharacterized protein</fullName>
    </submittedName>
</protein>
<gene>
    <name evidence="1" type="ORF">SLEP1_g37237</name>
</gene>
<dbReference type="AlphaFoldDB" id="A0AAV5KU12"/>
<organism evidence="1 2">
    <name type="scientific">Rubroshorea leprosula</name>
    <dbReference type="NCBI Taxonomy" id="152421"/>
    <lineage>
        <taxon>Eukaryota</taxon>
        <taxon>Viridiplantae</taxon>
        <taxon>Streptophyta</taxon>
        <taxon>Embryophyta</taxon>
        <taxon>Tracheophyta</taxon>
        <taxon>Spermatophyta</taxon>
        <taxon>Magnoliopsida</taxon>
        <taxon>eudicotyledons</taxon>
        <taxon>Gunneridae</taxon>
        <taxon>Pentapetalae</taxon>
        <taxon>rosids</taxon>
        <taxon>malvids</taxon>
        <taxon>Malvales</taxon>
        <taxon>Dipterocarpaceae</taxon>
        <taxon>Rubroshorea</taxon>
    </lineage>
</organism>
<keyword evidence="2" id="KW-1185">Reference proteome</keyword>
<accession>A0AAV5KU12</accession>
<proteinExistence type="predicted"/>
<comment type="caution">
    <text evidence="1">The sequence shown here is derived from an EMBL/GenBank/DDBJ whole genome shotgun (WGS) entry which is preliminary data.</text>
</comment>
<dbReference type="EMBL" id="BPVZ01000078">
    <property type="protein sequence ID" value="GKV28150.1"/>
    <property type="molecule type" value="Genomic_DNA"/>
</dbReference>
<dbReference type="Proteomes" id="UP001054252">
    <property type="component" value="Unassembled WGS sequence"/>
</dbReference>
<evidence type="ECO:0000313" key="2">
    <source>
        <dbReference type="Proteomes" id="UP001054252"/>
    </source>
</evidence>